<proteinExistence type="predicted"/>
<keyword evidence="2" id="KW-1185">Reference proteome</keyword>
<accession>A0A246S465</accession>
<evidence type="ECO:0000313" key="2">
    <source>
        <dbReference type="Proteomes" id="UP000197334"/>
    </source>
</evidence>
<sequence>MANLLTAKDVAKKLSISQRKAYSLKRVIGYVQIEGNIRFEVEAVEAYIASCKRSPLPDQHSKWEARVGASAGSTSRKHVTAADIKALLDQKRKEKLESQHARTLRVD</sequence>
<gene>
    <name evidence="1" type="ORF">JI62_01200</name>
</gene>
<protein>
    <recommendedName>
        <fullName evidence="3">DNA-binding protein</fullName>
    </recommendedName>
</protein>
<dbReference type="Proteomes" id="UP000197334">
    <property type="component" value="Unassembled WGS sequence"/>
</dbReference>
<organism evidence="1 2">
    <name type="scientific">Halomonas campaniensis</name>
    <dbReference type="NCBI Taxonomy" id="213554"/>
    <lineage>
        <taxon>Bacteria</taxon>
        <taxon>Pseudomonadati</taxon>
        <taxon>Pseudomonadota</taxon>
        <taxon>Gammaproteobacteria</taxon>
        <taxon>Oceanospirillales</taxon>
        <taxon>Halomonadaceae</taxon>
        <taxon>Halomonas</taxon>
    </lineage>
</organism>
<reference evidence="1 2" key="1">
    <citation type="submission" date="2014-08" db="EMBL/GenBank/DDBJ databases">
        <title>Draft genome sequence of a novel L-asparaginase producing marine bacterium, Halomonas campaniensis.</title>
        <authorList>
            <person name="Sundarakrishnan B."/>
            <person name="Moushumi Priya A."/>
            <person name="Raman G."/>
            <person name="Sakthivel N."/>
            <person name="Park S."/>
            <person name="Jayachandran S."/>
        </authorList>
    </citation>
    <scope>NUCLEOTIDE SEQUENCE [LARGE SCALE GENOMIC DNA]</scope>
    <source>
        <strain evidence="1 2">SK03</strain>
    </source>
</reference>
<comment type="caution">
    <text evidence="1">The sequence shown here is derived from an EMBL/GenBank/DDBJ whole genome shotgun (WGS) entry which is preliminary data.</text>
</comment>
<evidence type="ECO:0008006" key="3">
    <source>
        <dbReference type="Google" id="ProtNLM"/>
    </source>
</evidence>
<name>A0A246S465_9GAMM</name>
<evidence type="ECO:0000313" key="1">
    <source>
        <dbReference type="EMBL" id="OWV31264.1"/>
    </source>
</evidence>
<dbReference type="EMBL" id="JPUA01000003">
    <property type="protein sequence ID" value="OWV31264.1"/>
    <property type="molecule type" value="Genomic_DNA"/>
</dbReference>
<dbReference type="RefSeq" id="WP_088698418.1">
    <property type="nucleotide sequence ID" value="NZ_JPUA01000003.1"/>
</dbReference>
<dbReference type="AlphaFoldDB" id="A0A246S465"/>
<dbReference type="OrthoDB" id="6171192at2"/>